<dbReference type="NCBIfam" id="TIGR00231">
    <property type="entry name" value="small_GTP"/>
    <property type="match status" value="1"/>
</dbReference>
<evidence type="ECO:0000313" key="10">
    <source>
        <dbReference type="EMBL" id="CDS23166.1"/>
    </source>
</evidence>
<comment type="similarity">
    <text evidence="2">Belongs to the small GTPase superfamily. Rho family.</text>
</comment>
<dbReference type="OrthoDB" id="6585768at2759"/>
<reference evidence="12" key="3">
    <citation type="submission" date="2020-10" db="UniProtKB">
        <authorList>
            <consortium name="WormBaseParasite"/>
        </authorList>
    </citation>
    <scope>IDENTIFICATION</scope>
</reference>
<dbReference type="InterPro" id="IPR001806">
    <property type="entry name" value="Small_GTPase"/>
</dbReference>
<keyword evidence="5" id="KW-0547">Nucleotide-binding</keyword>
<reference evidence="10" key="2">
    <citation type="submission" date="2014-06" db="EMBL/GenBank/DDBJ databases">
        <authorList>
            <person name="Aslett M."/>
        </authorList>
    </citation>
    <scope>NUCLEOTIDE SEQUENCE</scope>
</reference>
<dbReference type="PROSITE" id="PS51421">
    <property type="entry name" value="RAS"/>
    <property type="match status" value="1"/>
</dbReference>
<reference evidence="10 11" key="1">
    <citation type="journal article" date="2013" name="Nature">
        <title>The genomes of four tapeworm species reveal adaptations to parasitism.</title>
        <authorList>
            <person name="Tsai I.J."/>
            <person name="Zarowiecki M."/>
            <person name="Holroyd N."/>
            <person name="Garciarrubio A."/>
            <person name="Sanchez-Flores A."/>
            <person name="Brooks K.L."/>
            <person name="Tracey A."/>
            <person name="Bobes R.J."/>
            <person name="Fragoso G."/>
            <person name="Sciutto E."/>
            <person name="Aslett M."/>
            <person name="Beasley H."/>
            <person name="Bennett H.M."/>
            <person name="Cai J."/>
            <person name="Camicia F."/>
            <person name="Clark R."/>
            <person name="Cucher M."/>
            <person name="De Silva N."/>
            <person name="Day T.A."/>
            <person name="Deplazes P."/>
            <person name="Estrada K."/>
            <person name="Fernandez C."/>
            <person name="Holland P.W."/>
            <person name="Hou J."/>
            <person name="Hu S."/>
            <person name="Huckvale T."/>
            <person name="Hung S.S."/>
            <person name="Kamenetzky L."/>
            <person name="Keane J.A."/>
            <person name="Kiss F."/>
            <person name="Koziol U."/>
            <person name="Lambert O."/>
            <person name="Liu K."/>
            <person name="Luo X."/>
            <person name="Luo Y."/>
            <person name="Macchiaroli N."/>
            <person name="Nichol S."/>
            <person name="Paps J."/>
            <person name="Parkinson J."/>
            <person name="Pouchkina-Stantcheva N."/>
            <person name="Riddiford N."/>
            <person name="Rosenzvit M."/>
            <person name="Salinas G."/>
            <person name="Wasmuth J.D."/>
            <person name="Zamanian M."/>
            <person name="Zheng Y."/>
            <person name="Cai X."/>
            <person name="Soberon X."/>
            <person name="Olson P.D."/>
            <person name="Laclette J.P."/>
            <person name="Brehm K."/>
            <person name="Berriman M."/>
            <person name="Garciarrubio A."/>
            <person name="Bobes R.J."/>
            <person name="Fragoso G."/>
            <person name="Sanchez-Flores A."/>
            <person name="Estrada K."/>
            <person name="Cevallos M.A."/>
            <person name="Morett E."/>
            <person name="Gonzalez V."/>
            <person name="Portillo T."/>
            <person name="Ochoa-Leyva A."/>
            <person name="Jose M.V."/>
            <person name="Sciutto E."/>
            <person name="Landa A."/>
            <person name="Jimenez L."/>
            <person name="Valdes V."/>
            <person name="Carrero J.C."/>
            <person name="Larralde C."/>
            <person name="Morales-Montor J."/>
            <person name="Limon-Lason J."/>
            <person name="Soberon X."/>
            <person name="Laclette J.P."/>
        </authorList>
    </citation>
    <scope>NUCLEOTIDE SEQUENCE [LARGE SCALE GENOMIC DNA]</scope>
</reference>
<dbReference type="Pfam" id="PF00071">
    <property type="entry name" value="Ras"/>
    <property type="match status" value="1"/>
</dbReference>
<dbReference type="GO" id="GO:0007264">
    <property type="term" value="P:small GTPase-mediated signal transduction"/>
    <property type="evidence" value="ECO:0007669"/>
    <property type="project" value="InterPro"/>
</dbReference>
<dbReference type="SMART" id="SM00174">
    <property type="entry name" value="RHO"/>
    <property type="match status" value="1"/>
</dbReference>
<dbReference type="InterPro" id="IPR027417">
    <property type="entry name" value="P-loop_NTPase"/>
</dbReference>
<dbReference type="GO" id="GO:0005525">
    <property type="term" value="F:GTP binding"/>
    <property type="evidence" value="ECO:0007669"/>
    <property type="project" value="UniProtKB-KW"/>
</dbReference>
<dbReference type="AlphaFoldDB" id="A0A068WSN3"/>
<evidence type="ECO:0000256" key="1">
    <source>
        <dbReference type="ARBA" id="ARBA00004342"/>
    </source>
</evidence>
<dbReference type="GO" id="GO:0003924">
    <property type="term" value="F:GTPase activity"/>
    <property type="evidence" value="ECO:0007669"/>
    <property type="project" value="InterPro"/>
</dbReference>
<organism evidence="10">
    <name type="scientific">Echinococcus granulosus</name>
    <name type="common">Hydatid tapeworm</name>
    <dbReference type="NCBI Taxonomy" id="6210"/>
    <lineage>
        <taxon>Eukaryota</taxon>
        <taxon>Metazoa</taxon>
        <taxon>Spiralia</taxon>
        <taxon>Lophotrochozoa</taxon>
        <taxon>Platyhelminthes</taxon>
        <taxon>Cestoda</taxon>
        <taxon>Eucestoda</taxon>
        <taxon>Cyclophyllidea</taxon>
        <taxon>Taeniidae</taxon>
        <taxon>Echinococcus</taxon>
        <taxon>Echinococcus granulosus group</taxon>
    </lineage>
</organism>
<evidence type="ECO:0000256" key="2">
    <source>
        <dbReference type="ARBA" id="ARBA00010142"/>
    </source>
</evidence>
<dbReference type="EMBL" id="LK028589">
    <property type="protein sequence ID" value="CDS23166.1"/>
    <property type="molecule type" value="Genomic_DNA"/>
</dbReference>
<dbReference type="InterPro" id="IPR005225">
    <property type="entry name" value="Small_GTP-bd"/>
</dbReference>
<dbReference type="PRINTS" id="PR00449">
    <property type="entry name" value="RASTRNSFRMNG"/>
</dbReference>
<dbReference type="SMART" id="SM00173">
    <property type="entry name" value="RAS"/>
    <property type="match status" value="1"/>
</dbReference>
<evidence type="ECO:0000256" key="6">
    <source>
        <dbReference type="ARBA" id="ARBA00023134"/>
    </source>
</evidence>
<dbReference type="GO" id="GO:0005886">
    <property type="term" value="C:plasma membrane"/>
    <property type="evidence" value="ECO:0007669"/>
    <property type="project" value="UniProtKB-SubCell"/>
</dbReference>
<dbReference type="CDD" id="cd00157">
    <property type="entry name" value="Rho"/>
    <property type="match status" value="1"/>
</dbReference>
<dbReference type="InterPro" id="IPR003578">
    <property type="entry name" value="Small_GTPase_Rho"/>
</dbReference>
<dbReference type="PROSITE" id="PS51419">
    <property type="entry name" value="RAB"/>
    <property type="match status" value="1"/>
</dbReference>
<keyword evidence="3" id="KW-1003">Cell membrane</keyword>
<evidence type="ECO:0000256" key="3">
    <source>
        <dbReference type="ARBA" id="ARBA00022475"/>
    </source>
</evidence>
<dbReference type="SMART" id="SM00175">
    <property type="entry name" value="RAB"/>
    <property type="match status" value="1"/>
</dbReference>
<evidence type="ECO:0000313" key="12">
    <source>
        <dbReference type="WBParaSite" id="EgrG_001092900"/>
    </source>
</evidence>
<evidence type="ECO:0000256" key="4">
    <source>
        <dbReference type="ARBA" id="ARBA00022481"/>
    </source>
</evidence>
<sequence length="191" mass="21093">MSRKVIIVGEGMVGKSALLQAFVHGVFHETYIPTVFETTAMDVEIGGGRNVTLGLWDTGGQEEFDQIRQLAYPGARVILLCYEVDSLTSLSNVVHTWSPEVRRFCPQVPVLLVGCKSDLRGLERSRLRLVDPKEAAEVQKRIEARIHIECSAKTLSNVYTVFQLAAECALEGKEGQVSRSSQRGAQTCEIV</sequence>
<protein>
    <submittedName>
        <fullName evidence="10 12">GTP binding protein rhoA</fullName>
    </submittedName>
</protein>
<evidence type="ECO:0000313" key="11">
    <source>
        <dbReference type="Proteomes" id="UP000492820"/>
    </source>
</evidence>
<evidence type="ECO:0000256" key="7">
    <source>
        <dbReference type="ARBA" id="ARBA00023136"/>
    </source>
</evidence>
<gene>
    <name evidence="12" type="primary">EGR_05921</name>
    <name evidence="10" type="ORF">EgrG_001092900</name>
</gene>
<keyword evidence="8" id="KW-0449">Lipoprotein</keyword>
<evidence type="ECO:0000256" key="8">
    <source>
        <dbReference type="ARBA" id="ARBA00023288"/>
    </source>
</evidence>
<proteinExistence type="inferred from homology"/>
<comment type="subcellular location">
    <subcellularLocation>
        <location evidence="1">Cell membrane</location>
        <topology evidence="1">Lipid-anchor</topology>
        <orientation evidence="1">Cytoplasmic side</orientation>
    </subcellularLocation>
</comment>
<evidence type="ECO:0000256" key="9">
    <source>
        <dbReference type="ARBA" id="ARBA00023289"/>
    </source>
</evidence>
<keyword evidence="6" id="KW-0342">GTP-binding</keyword>
<dbReference type="Gene3D" id="3.40.50.300">
    <property type="entry name" value="P-loop containing nucleotide triphosphate hydrolases"/>
    <property type="match status" value="1"/>
</dbReference>
<keyword evidence="4" id="KW-0488">Methylation</keyword>
<dbReference type="FunFam" id="3.40.50.300:FF:000983">
    <property type="entry name" value="Rho family GTPase"/>
    <property type="match status" value="1"/>
</dbReference>
<keyword evidence="7" id="KW-0472">Membrane</keyword>
<keyword evidence="9" id="KW-0636">Prenylation</keyword>
<dbReference type="WBParaSite" id="EgrG_001092900">
    <property type="protein sequence ID" value="EgrG_001092900"/>
    <property type="gene ID" value="EgrG_001092900"/>
</dbReference>
<dbReference type="SUPFAM" id="SSF52540">
    <property type="entry name" value="P-loop containing nucleoside triphosphate hydrolases"/>
    <property type="match status" value="1"/>
</dbReference>
<dbReference type="Proteomes" id="UP000492820">
    <property type="component" value="Unassembled WGS sequence"/>
</dbReference>
<dbReference type="PANTHER" id="PTHR24072">
    <property type="entry name" value="RHO FAMILY GTPASE"/>
    <property type="match status" value="1"/>
</dbReference>
<accession>A0A068WSN3</accession>
<name>A0A068WSN3_ECHGR</name>
<evidence type="ECO:0000256" key="5">
    <source>
        <dbReference type="ARBA" id="ARBA00022741"/>
    </source>
</evidence>
<dbReference type="PROSITE" id="PS51420">
    <property type="entry name" value="RHO"/>
    <property type="match status" value="1"/>
</dbReference>